<evidence type="ECO:0008006" key="2">
    <source>
        <dbReference type="Google" id="ProtNLM"/>
    </source>
</evidence>
<name>A0A6J5NST3_9CAUD</name>
<accession>A0A6J5NST3</accession>
<protein>
    <recommendedName>
        <fullName evidence="2">DNA transfer protein</fullName>
    </recommendedName>
</protein>
<sequence>MGIATGTALLLGAGAGLIGSGMQARAAKSAAQTQAGAAQYAADQQRQMFETINEQQKPYREAGYGALTRIGELLPGLTAPVSREEIMGLPGFQFGIEQGTGAARAGMNVGGGGSNVDRAAQKFAIDYTLGTAMPQVISQRQNIYNTLAGIAGIGQTAQGQTSTMGQAAAGNIGQAAIGGASALAAGQVGAANAMAGGLGNIGNTAFLYSLMRKPGGGGLNDPYPGFNAEVGLA</sequence>
<organism evidence="1">
    <name type="scientific">uncultured Caudovirales phage</name>
    <dbReference type="NCBI Taxonomy" id="2100421"/>
    <lineage>
        <taxon>Viruses</taxon>
        <taxon>Duplodnaviria</taxon>
        <taxon>Heunggongvirae</taxon>
        <taxon>Uroviricota</taxon>
        <taxon>Caudoviricetes</taxon>
        <taxon>Peduoviridae</taxon>
        <taxon>Maltschvirus</taxon>
        <taxon>Maltschvirus maltsch</taxon>
    </lineage>
</organism>
<evidence type="ECO:0000313" key="1">
    <source>
        <dbReference type="EMBL" id="CAB4160716.1"/>
    </source>
</evidence>
<reference evidence="1" key="1">
    <citation type="submission" date="2020-04" db="EMBL/GenBank/DDBJ databases">
        <authorList>
            <person name="Chiriac C."/>
            <person name="Salcher M."/>
            <person name="Ghai R."/>
            <person name="Kavagutti S V."/>
        </authorList>
    </citation>
    <scope>NUCLEOTIDE SEQUENCE</scope>
</reference>
<dbReference type="EMBL" id="LR796699">
    <property type="protein sequence ID" value="CAB4160716.1"/>
    <property type="molecule type" value="Genomic_DNA"/>
</dbReference>
<proteinExistence type="predicted"/>
<gene>
    <name evidence="1" type="ORF">UFOVP766_9</name>
</gene>